<dbReference type="EMBL" id="CP035467">
    <property type="protein sequence ID" value="QCW82321.1"/>
    <property type="molecule type" value="Genomic_DNA"/>
</dbReference>
<accession>A0A4P9UQ02</accession>
<dbReference type="KEGG" id="mbur:EQU24_08760"/>
<keyword evidence="2" id="KW-1185">Reference proteome</keyword>
<evidence type="ECO:0000313" key="2">
    <source>
        <dbReference type="Proteomes" id="UP000305881"/>
    </source>
</evidence>
<gene>
    <name evidence="1" type="ORF">EQU24_08760</name>
</gene>
<protein>
    <submittedName>
        <fullName evidence="1">Uncharacterized protein</fullName>
    </submittedName>
</protein>
<name>A0A4P9UQ02_METBY</name>
<organism evidence="1 2">
    <name type="scientific">Methylotuvimicrobium buryatense</name>
    <name type="common">Methylomicrobium buryatense</name>
    <dbReference type="NCBI Taxonomy" id="95641"/>
    <lineage>
        <taxon>Bacteria</taxon>
        <taxon>Pseudomonadati</taxon>
        <taxon>Pseudomonadota</taxon>
        <taxon>Gammaproteobacteria</taxon>
        <taxon>Methylococcales</taxon>
        <taxon>Methylococcaceae</taxon>
        <taxon>Methylotuvimicrobium</taxon>
    </lineage>
</organism>
<dbReference type="OrthoDB" id="800014at2"/>
<proteinExistence type="predicted"/>
<dbReference type="STRING" id="675511.GCA_000341735_01276"/>
<reference evidence="2" key="1">
    <citation type="journal article" date="2019" name="J. Bacteriol.">
        <title>A Mutagenic Screen Identifies a TonB-Dependent Receptor Required for the Lanthanide Metal Switch in the Type I Methanotroph 'Methylotuvimicrobium buryatense' 5GB1C.</title>
        <authorList>
            <person name="Groom J.D."/>
            <person name="Ford S.M."/>
            <person name="Pesesky M.W."/>
            <person name="Lidstrom M.E."/>
        </authorList>
    </citation>
    <scope>NUCLEOTIDE SEQUENCE [LARGE SCALE GENOMIC DNA]</scope>
    <source>
        <strain evidence="2">5GB1C</strain>
    </source>
</reference>
<sequence>MITLEMVELYKKYGGDIDGWARTAVSNEKSVMSDADWYEIDAFVHEYGLVKSGLASARYAEKLHHRMSAAVSDEDALQGLKSLVEESRQGAL</sequence>
<dbReference type="RefSeq" id="WP_017839848.1">
    <property type="nucleotide sequence ID" value="NZ_CP035467.1"/>
</dbReference>
<dbReference type="Proteomes" id="UP000305881">
    <property type="component" value="Chromosome"/>
</dbReference>
<dbReference type="AlphaFoldDB" id="A0A4P9UQ02"/>
<evidence type="ECO:0000313" key="1">
    <source>
        <dbReference type="EMBL" id="QCW82321.1"/>
    </source>
</evidence>